<feature type="transmembrane region" description="Helical" evidence="4">
    <location>
        <begin position="206"/>
        <end position="224"/>
    </location>
</feature>
<gene>
    <name evidence="6" type="ORF">CXU09_06000</name>
</gene>
<dbReference type="PROSITE" id="PS51379">
    <property type="entry name" value="4FE4S_FER_2"/>
    <property type="match status" value="1"/>
</dbReference>
<accession>A0AAP8NMD6</accession>
<dbReference type="SUPFAM" id="SSF54862">
    <property type="entry name" value="4Fe-4S ferredoxins"/>
    <property type="match status" value="1"/>
</dbReference>
<dbReference type="AlphaFoldDB" id="A0AAP8NMD6"/>
<feature type="domain" description="4Fe-4S ferredoxin-type" evidence="5">
    <location>
        <begin position="463"/>
        <end position="491"/>
    </location>
</feature>
<protein>
    <recommendedName>
        <fullName evidence="5">4Fe-4S ferredoxin-type domain-containing protein</fullName>
    </recommendedName>
</protein>
<dbReference type="GO" id="GO:0046872">
    <property type="term" value="F:metal ion binding"/>
    <property type="evidence" value="ECO:0007669"/>
    <property type="project" value="UniProtKB-KW"/>
</dbReference>
<dbReference type="EMBL" id="PJKN01000002">
    <property type="protein sequence ID" value="PNC57109.1"/>
    <property type="molecule type" value="Genomic_DNA"/>
</dbReference>
<evidence type="ECO:0000256" key="4">
    <source>
        <dbReference type="SAM" id="Phobius"/>
    </source>
</evidence>
<feature type="transmembrane region" description="Helical" evidence="4">
    <location>
        <begin position="266"/>
        <end position="292"/>
    </location>
</feature>
<evidence type="ECO:0000259" key="5">
    <source>
        <dbReference type="PROSITE" id="PS51379"/>
    </source>
</evidence>
<keyword evidence="1" id="KW-0479">Metal-binding</keyword>
<keyword evidence="4" id="KW-0472">Membrane</keyword>
<feature type="transmembrane region" description="Helical" evidence="4">
    <location>
        <begin position="93"/>
        <end position="126"/>
    </location>
</feature>
<keyword evidence="3" id="KW-0411">Iron-sulfur</keyword>
<dbReference type="PROSITE" id="PS00198">
    <property type="entry name" value="4FE4S_FER_1"/>
    <property type="match status" value="1"/>
</dbReference>
<feature type="transmembrane region" description="Helical" evidence="4">
    <location>
        <begin position="236"/>
        <end position="254"/>
    </location>
</feature>
<evidence type="ECO:0000256" key="1">
    <source>
        <dbReference type="ARBA" id="ARBA00022723"/>
    </source>
</evidence>
<dbReference type="GO" id="GO:0051536">
    <property type="term" value="F:iron-sulfur cluster binding"/>
    <property type="evidence" value="ECO:0007669"/>
    <property type="project" value="UniProtKB-KW"/>
</dbReference>
<dbReference type="InterPro" id="IPR017896">
    <property type="entry name" value="4Fe4S_Fe-S-bd"/>
</dbReference>
<dbReference type="InterPro" id="IPR017900">
    <property type="entry name" value="4Fe4S_Fe_S_CS"/>
</dbReference>
<reference evidence="6 7" key="1">
    <citation type="journal article" date="2017" name="BMC Genomics">
        <title>Genome sequencing of 39 Akkermansia muciniphila isolates reveals its population structure, genomic and functional diverisity, and global distribution in mammalian gut microbiotas.</title>
        <authorList>
            <person name="Guo X."/>
            <person name="Li S."/>
            <person name="Zhang J."/>
            <person name="Wu F."/>
            <person name="Li X."/>
            <person name="Wu D."/>
            <person name="Zhang M."/>
            <person name="Ou Z."/>
            <person name="Jie Z."/>
            <person name="Yan Q."/>
            <person name="Li P."/>
            <person name="Yi J."/>
            <person name="Peng Y."/>
        </authorList>
    </citation>
    <scope>NUCLEOTIDE SEQUENCE [LARGE SCALE GENOMIC DNA]</scope>
    <source>
        <strain evidence="6 7">GP43</strain>
    </source>
</reference>
<keyword evidence="4" id="KW-1133">Transmembrane helix</keyword>
<evidence type="ECO:0000313" key="6">
    <source>
        <dbReference type="EMBL" id="PNC57109.1"/>
    </source>
</evidence>
<feature type="transmembrane region" description="Helical" evidence="4">
    <location>
        <begin position="364"/>
        <end position="382"/>
    </location>
</feature>
<name>A0AAP8NMD6_9BACT</name>
<evidence type="ECO:0000256" key="3">
    <source>
        <dbReference type="ARBA" id="ARBA00023014"/>
    </source>
</evidence>
<feature type="transmembrane region" description="Helical" evidence="4">
    <location>
        <begin position="165"/>
        <end position="185"/>
    </location>
</feature>
<evidence type="ECO:0000313" key="7">
    <source>
        <dbReference type="Proteomes" id="UP000235914"/>
    </source>
</evidence>
<feature type="transmembrane region" description="Helical" evidence="4">
    <location>
        <begin position="312"/>
        <end position="343"/>
    </location>
</feature>
<evidence type="ECO:0000256" key="2">
    <source>
        <dbReference type="ARBA" id="ARBA00023004"/>
    </source>
</evidence>
<keyword evidence="4" id="KW-0812">Transmembrane</keyword>
<sequence length="523" mass="57601">MPGQMAAAHGACRSGGVFPQYSSLWSGVLPRVLENPDGAATRKYFPASRFRRSVTQWGSLNRRMNRFFLARPVFSLMLGAPDRPHDAMTGPGLISLFCFLMTAAYFLRGGMCAGAVLCMGLAFFSFSRRGWLRRSVTFLLQASLLFWGAEAWRLARLWMMEGGPFLLWTSIPAAALLLHAAAILWRRRGEKNLPVPELARSRVFSVSVLLLFLLDALVPFRLLMGERILPWQGVNGLAILLLAWWGGYCAEGLLNPQTSPRRRQVMWTVFASAFFLQFLLGVTVASSLLMTGKLHIPVPFMMISGPVYREEGFFMLALFSVSVLMAGSSWCSHLCYFGVWDCLAAASSRRKGHPVPGGKKACDWRWFSLAAAVGIPLLLSVWGVPLGYALAAAFAVAFTAPFAWKKSSENGVREYCSKFCPMGLTASLLGRLSPWRMRVRETCTGCMRCASACRDLAISRGGGACRISRRCTLCRDCISRCPHGALSLGMAGPFSSVPSVRADMYFVTLVSVMHVVFLATARI</sequence>
<feature type="transmembrane region" description="Helical" evidence="4">
    <location>
        <begin position="504"/>
        <end position="521"/>
    </location>
</feature>
<organism evidence="6 7">
    <name type="scientific">Akkermansia muciniphila</name>
    <dbReference type="NCBI Taxonomy" id="239935"/>
    <lineage>
        <taxon>Bacteria</taxon>
        <taxon>Pseudomonadati</taxon>
        <taxon>Verrucomicrobiota</taxon>
        <taxon>Verrucomicrobiia</taxon>
        <taxon>Verrucomicrobiales</taxon>
        <taxon>Akkermansiaceae</taxon>
        <taxon>Akkermansia</taxon>
    </lineage>
</organism>
<dbReference type="Proteomes" id="UP000235914">
    <property type="component" value="Unassembled WGS sequence"/>
</dbReference>
<dbReference type="Gene3D" id="3.30.70.20">
    <property type="match status" value="1"/>
</dbReference>
<comment type="caution">
    <text evidence="6">The sequence shown here is derived from an EMBL/GenBank/DDBJ whole genome shotgun (WGS) entry which is preliminary data.</text>
</comment>
<proteinExistence type="predicted"/>
<feature type="transmembrane region" description="Helical" evidence="4">
    <location>
        <begin position="138"/>
        <end position="159"/>
    </location>
</feature>
<keyword evidence="2" id="KW-0408">Iron</keyword>